<evidence type="ECO:0000313" key="3">
    <source>
        <dbReference type="EMBL" id="XCH47614.1"/>
    </source>
</evidence>
<evidence type="ECO:0000256" key="2">
    <source>
        <dbReference type="SAM" id="Phobius"/>
    </source>
</evidence>
<dbReference type="KEGG" id="taut:V4D30_04880"/>
<name>A0AAU8GZ12_9BACT</name>
<keyword evidence="2" id="KW-0812">Transmembrane</keyword>
<feature type="transmembrane region" description="Helical" evidence="2">
    <location>
        <begin position="89"/>
        <end position="110"/>
    </location>
</feature>
<dbReference type="EMBL" id="CP144373">
    <property type="protein sequence ID" value="XCH47614.1"/>
    <property type="molecule type" value="Genomic_DNA"/>
</dbReference>
<keyword evidence="2" id="KW-1133">Transmembrane helix</keyword>
<dbReference type="RefSeq" id="WP_353685133.1">
    <property type="nucleotide sequence ID" value="NZ_CP144373.1"/>
</dbReference>
<gene>
    <name evidence="3" type="ORF">V4D30_04880</name>
</gene>
<keyword evidence="2" id="KW-0472">Membrane</keyword>
<feature type="coiled-coil region" evidence="1">
    <location>
        <begin position="120"/>
        <end position="161"/>
    </location>
</feature>
<sequence length="363" mass="39930">MAKKIVLSIIIICFFFCIQVYAGSIPMPTGMSCDGSQLADGTFIPKGQVKEVTINGVRYRCVGCGGCTPISSGSSSYSPSSGLSPSQQMAVGIMGAFLSGFFSGLFSGMFDMDDNSAQRQAQYEAEQKRIAEERKKEEERKKQLLAQYNQLITQAKQQVQNQPSNPAQSPFSFPTLGGQLTAFQWQNPSQAQFNSNDSTEQIRASSELNASDLNQILGNVIQDKVTEAIEDKIDDMGEKLFDKLDEKYKKTWGSKISEHALPVLKIAVTAKTEGAASASAQATDEYLVSFITKPMSPLQAGVADISRKIYTEIAFSALDKFLTKTEQAAEAFGFNFSKDEFMNNFENDMTFGQKTIYKWLKGD</sequence>
<organism evidence="3">
    <name type="scientific">Thermodesulfovibrio autotrophicus</name>
    <dbReference type="NCBI Taxonomy" id="3118333"/>
    <lineage>
        <taxon>Bacteria</taxon>
        <taxon>Pseudomonadati</taxon>
        <taxon>Nitrospirota</taxon>
        <taxon>Thermodesulfovibrionia</taxon>
        <taxon>Thermodesulfovibrionales</taxon>
        <taxon>Thermodesulfovibrionaceae</taxon>
        <taxon>Thermodesulfovibrio</taxon>
    </lineage>
</organism>
<evidence type="ECO:0000256" key="1">
    <source>
        <dbReference type="SAM" id="Coils"/>
    </source>
</evidence>
<reference evidence="3" key="1">
    <citation type="submission" date="2024-01" db="EMBL/GenBank/DDBJ databases">
        <title>The first autotrophic representatives of the genus Thermodesulfovibrio.</title>
        <authorList>
            <person name="Maltseva A.I."/>
            <person name="Elcheninov A.G."/>
            <person name="Kublanov I.V."/>
            <person name="Lebedinsky A.V."/>
            <person name="Frolov E.N."/>
        </authorList>
    </citation>
    <scope>NUCLEOTIDE SEQUENCE</scope>
    <source>
        <strain evidence="3">3907-1M</strain>
    </source>
</reference>
<proteinExistence type="predicted"/>
<accession>A0AAU8GZ12</accession>
<dbReference type="AlphaFoldDB" id="A0AAU8GZ12"/>
<dbReference type="PROSITE" id="PS51257">
    <property type="entry name" value="PROKAR_LIPOPROTEIN"/>
    <property type="match status" value="1"/>
</dbReference>
<protein>
    <submittedName>
        <fullName evidence="3">Uncharacterized protein</fullName>
    </submittedName>
</protein>
<keyword evidence="1" id="KW-0175">Coiled coil</keyword>